<gene>
    <name evidence="3" type="ORF">SAMN02745217_00429</name>
</gene>
<feature type="domain" description="Peptidoglycan beta-N-acetylmuramidase NamZ N-terminal" evidence="1">
    <location>
        <begin position="21"/>
        <end position="220"/>
    </location>
</feature>
<dbReference type="EMBL" id="FRFD01000003">
    <property type="protein sequence ID" value="SHO43997.1"/>
    <property type="molecule type" value="Genomic_DNA"/>
</dbReference>
<dbReference type="Pfam" id="PF20732">
    <property type="entry name" value="NamZ_C"/>
    <property type="match status" value="1"/>
</dbReference>
<dbReference type="PANTHER" id="PTHR42915">
    <property type="entry name" value="HYPOTHETICAL 460 KDA PROTEIN IN FEUA-SIGW INTERGENIC REGION [PRECURSOR]"/>
    <property type="match status" value="1"/>
</dbReference>
<dbReference type="PANTHER" id="PTHR42915:SF1">
    <property type="entry name" value="PEPTIDOGLYCAN BETA-N-ACETYLMURAMIDASE NAMZ"/>
    <property type="match status" value="1"/>
</dbReference>
<evidence type="ECO:0000259" key="1">
    <source>
        <dbReference type="Pfam" id="PF07075"/>
    </source>
</evidence>
<dbReference type="InterPro" id="IPR008302">
    <property type="entry name" value="NamZ"/>
</dbReference>
<evidence type="ECO:0000313" key="4">
    <source>
        <dbReference type="Proteomes" id="UP000184612"/>
    </source>
</evidence>
<dbReference type="STRING" id="1121345.SAMN02745217_00429"/>
<accession>A0A1M7XYA2</accession>
<feature type="domain" description="Peptidoglycan beta-N-acetylmuramidase NamZ C-terminal" evidence="2">
    <location>
        <begin position="225"/>
        <end position="379"/>
    </location>
</feature>
<dbReference type="AlphaFoldDB" id="A0A1M7XYA2"/>
<keyword evidence="4" id="KW-1185">Reference proteome</keyword>
<dbReference type="Pfam" id="PF07075">
    <property type="entry name" value="NamZ_N"/>
    <property type="match status" value="1"/>
</dbReference>
<reference evidence="3 4" key="1">
    <citation type="submission" date="2016-12" db="EMBL/GenBank/DDBJ databases">
        <authorList>
            <person name="Song W.-J."/>
            <person name="Kurnit D.M."/>
        </authorList>
    </citation>
    <scope>NUCLEOTIDE SEQUENCE [LARGE SCALE GENOMIC DNA]</scope>
    <source>
        <strain evidence="3 4">DSM 12503</strain>
    </source>
</reference>
<dbReference type="RefSeq" id="WP_073587145.1">
    <property type="nucleotide sequence ID" value="NZ_FRFD01000003.1"/>
</dbReference>
<dbReference type="OrthoDB" id="9801061at2"/>
<dbReference type="InterPro" id="IPR048503">
    <property type="entry name" value="NamZ_C"/>
</dbReference>
<sequence>MVRTGIENTGEWADFLKGKRVGLITNPTGVDLSLRSTIDILKEKTALVRLFSPEHGVRGDIQAGDMVNFYVDEKTSLPVFSLYGKNKKPSEEMLKDIDVLAFDIQDVGSRLYTYLYTMSYCMQSCADYKKTFLVFDRPNPIGGSKVEGNLVKPGFTSFVGLHPIPYRYGLTIGEAALLFNQEFHISCDLKVIPMTGWERTMYYEDTGLPWIMPSPNMPTVETAVVYNSTCILEGTNISEGRGTAKPFEIAGAPWLEAETLAENMNKKGLAGILFRPVYFTPTFSKHVGALCRGVQLHVTDRKSFCAVETGLHLLEEIKRLSGEKFSYNAPYSSSGKPMIDYNTGDDFIRTHDFSAKEVYEMWAVEAEEFAKRKQKYHLY</sequence>
<dbReference type="PIRSF" id="PIRSF016719">
    <property type="entry name" value="UCP016719"/>
    <property type="match status" value="1"/>
</dbReference>
<evidence type="ECO:0000259" key="2">
    <source>
        <dbReference type="Pfam" id="PF20732"/>
    </source>
</evidence>
<proteinExistence type="predicted"/>
<organism evidence="3 4">
    <name type="scientific">Anaerocolumna xylanovorans DSM 12503</name>
    <dbReference type="NCBI Taxonomy" id="1121345"/>
    <lineage>
        <taxon>Bacteria</taxon>
        <taxon>Bacillati</taxon>
        <taxon>Bacillota</taxon>
        <taxon>Clostridia</taxon>
        <taxon>Lachnospirales</taxon>
        <taxon>Lachnospiraceae</taxon>
        <taxon>Anaerocolumna</taxon>
    </lineage>
</organism>
<evidence type="ECO:0000313" key="3">
    <source>
        <dbReference type="EMBL" id="SHO43997.1"/>
    </source>
</evidence>
<dbReference type="Gene3D" id="3.40.50.12170">
    <property type="entry name" value="Uncharacterised protein PF07075, DUF1343"/>
    <property type="match status" value="1"/>
</dbReference>
<protein>
    <submittedName>
        <fullName evidence="3">Uncharacterized conserved protein YbbC, DUF1343 family</fullName>
    </submittedName>
</protein>
<name>A0A1M7XYA2_9FIRM</name>
<dbReference type="Proteomes" id="UP000184612">
    <property type="component" value="Unassembled WGS sequence"/>
</dbReference>
<dbReference type="InterPro" id="IPR048502">
    <property type="entry name" value="NamZ_N"/>
</dbReference>
<dbReference type="GO" id="GO:0033922">
    <property type="term" value="F:peptidoglycan beta-N-acetylmuramidase activity"/>
    <property type="evidence" value="ECO:0007669"/>
    <property type="project" value="InterPro"/>
</dbReference>
<dbReference type="Gene3D" id="3.90.1150.140">
    <property type="match status" value="1"/>
</dbReference>